<reference evidence="2 3" key="1">
    <citation type="submission" date="2018-05" db="EMBL/GenBank/DDBJ databases">
        <title>A metagenomic window into the 2 km-deep terrestrial subsurface aquifer revealed taxonomically and functionally diverse microbial community comprising novel uncultured bacterial lineages.</title>
        <authorList>
            <person name="Kadnikov V.V."/>
            <person name="Mardanov A.V."/>
            <person name="Beletsky A.V."/>
            <person name="Banks D."/>
            <person name="Pimenov N.V."/>
            <person name="Frank Y.A."/>
            <person name="Karnachuk O.V."/>
            <person name="Ravin N.V."/>
        </authorList>
    </citation>
    <scope>NUCLEOTIDE SEQUENCE [LARGE SCALE GENOMIC DNA]</scope>
    <source>
        <strain evidence="2">BY</strain>
    </source>
</reference>
<accession>A0A2Z4Y608</accession>
<protein>
    <submittedName>
        <fullName evidence="2">Uncharacterized protein</fullName>
    </submittedName>
</protein>
<sequence>MTLSKRERSILYVTIAVVVGAVLWTQAIAPLYDQYVMLQEELERERATFNKNVEILKNAKNIELGYRRIEAQFPKEEPGKIPEHAFSEDVDAAAEALLPGERRTIEPVQHEEIKGVNEYEFLTLAMNITGELPKLAQLLKGFDQKGFLIKSIVLTHSKGIDNPELQLNVTLARIVKIEETEQTGPRRPGSRRLGGRRL</sequence>
<dbReference type="KEGG" id="schv:BRCON_1642"/>
<dbReference type="AlphaFoldDB" id="A0A2Z4Y608"/>
<proteinExistence type="predicted"/>
<keyword evidence="1" id="KW-0812">Transmembrane</keyword>
<evidence type="ECO:0000313" key="3">
    <source>
        <dbReference type="Proteomes" id="UP000262583"/>
    </source>
</evidence>
<evidence type="ECO:0000256" key="1">
    <source>
        <dbReference type="SAM" id="Phobius"/>
    </source>
</evidence>
<name>A0A2Z4Y608_SUMC1</name>
<gene>
    <name evidence="2" type="ORF">BRCON_1642</name>
</gene>
<dbReference type="EMBL" id="CP030759">
    <property type="protein sequence ID" value="AXA36419.1"/>
    <property type="molecule type" value="Genomic_DNA"/>
</dbReference>
<keyword evidence="1" id="KW-1133">Transmembrane helix</keyword>
<evidence type="ECO:0000313" key="2">
    <source>
        <dbReference type="EMBL" id="AXA36419.1"/>
    </source>
</evidence>
<feature type="transmembrane region" description="Helical" evidence="1">
    <location>
        <begin position="12"/>
        <end position="32"/>
    </location>
</feature>
<keyword evidence="1" id="KW-0472">Membrane</keyword>
<dbReference type="Proteomes" id="UP000262583">
    <property type="component" value="Chromosome"/>
</dbReference>
<organism evidence="2 3">
    <name type="scientific">Sumerlaea chitinivorans</name>
    <dbReference type="NCBI Taxonomy" id="2250252"/>
    <lineage>
        <taxon>Bacteria</taxon>
        <taxon>Candidatus Sumerlaeota</taxon>
        <taxon>Candidatus Sumerlaeia</taxon>
        <taxon>Candidatus Sumerlaeales</taxon>
        <taxon>Candidatus Sumerlaeaceae</taxon>
        <taxon>Candidatus Sumerlaea</taxon>
    </lineage>
</organism>